<gene>
    <name evidence="14" type="ORF">CCE01nite_05680</name>
</gene>
<dbReference type="Gene3D" id="1.10.8.60">
    <property type="match status" value="1"/>
</dbReference>
<dbReference type="AlphaFoldDB" id="A0A4Y3KQE0"/>
<feature type="compositionally biased region" description="Low complexity" evidence="12">
    <location>
        <begin position="792"/>
        <end position="806"/>
    </location>
</feature>
<dbReference type="Pfam" id="PF12169">
    <property type="entry name" value="DNA_pol3_gamma3"/>
    <property type="match status" value="1"/>
</dbReference>
<evidence type="ECO:0000256" key="4">
    <source>
        <dbReference type="ARBA" id="ARBA00022695"/>
    </source>
</evidence>
<evidence type="ECO:0000259" key="13">
    <source>
        <dbReference type="SMART" id="SM00382"/>
    </source>
</evidence>
<dbReference type="PANTHER" id="PTHR11669:SF0">
    <property type="entry name" value="PROTEIN STICHEL-LIKE 2"/>
    <property type="match status" value="1"/>
</dbReference>
<dbReference type="CDD" id="cd00009">
    <property type="entry name" value="AAA"/>
    <property type="match status" value="1"/>
</dbReference>
<dbReference type="Pfam" id="PF22608">
    <property type="entry name" value="DNAX_ATPase_lid"/>
    <property type="match status" value="1"/>
</dbReference>
<dbReference type="InterPro" id="IPR012763">
    <property type="entry name" value="DNA_pol_III_sug/sutau_N"/>
</dbReference>
<feature type="domain" description="AAA+ ATPase" evidence="13">
    <location>
        <begin position="36"/>
        <end position="180"/>
    </location>
</feature>
<comment type="caution">
    <text evidence="14">The sequence shown here is derived from an EMBL/GenBank/DDBJ whole genome shotgun (WGS) entry which is preliminary data.</text>
</comment>
<dbReference type="GO" id="GO:0046872">
    <property type="term" value="F:metal ion binding"/>
    <property type="evidence" value="ECO:0007669"/>
    <property type="project" value="UniProtKB-KW"/>
</dbReference>
<dbReference type="Gene3D" id="1.20.272.10">
    <property type="match status" value="1"/>
</dbReference>
<dbReference type="InterPro" id="IPR050238">
    <property type="entry name" value="DNA_Rep/Repair_Clamp_Loader"/>
</dbReference>
<dbReference type="Gene3D" id="3.40.50.300">
    <property type="entry name" value="P-loop containing nucleotide triphosphate hydrolases"/>
    <property type="match status" value="1"/>
</dbReference>
<feature type="compositionally biased region" description="Low complexity" evidence="12">
    <location>
        <begin position="499"/>
        <end position="547"/>
    </location>
</feature>
<dbReference type="GO" id="GO:0005524">
    <property type="term" value="F:ATP binding"/>
    <property type="evidence" value="ECO:0007669"/>
    <property type="project" value="UniProtKB-KW"/>
</dbReference>
<evidence type="ECO:0000256" key="11">
    <source>
        <dbReference type="ARBA" id="ARBA00049244"/>
    </source>
</evidence>
<dbReference type="GO" id="GO:0003887">
    <property type="term" value="F:DNA-directed DNA polymerase activity"/>
    <property type="evidence" value="ECO:0007669"/>
    <property type="project" value="UniProtKB-KW"/>
</dbReference>
<evidence type="ECO:0000256" key="5">
    <source>
        <dbReference type="ARBA" id="ARBA00022705"/>
    </source>
</evidence>
<feature type="compositionally biased region" description="Gly residues" evidence="12">
    <location>
        <begin position="646"/>
        <end position="676"/>
    </location>
</feature>
<evidence type="ECO:0000256" key="2">
    <source>
        <dbReference type="ARBA" id="ARBA00012417"/>
    </source>
</evidence>
<keyword evidence="4" id="KW-0548">Nucleotidyltransferase</keyword>
<dbReference type="GO" id="GO:0009360">
    <property type="term" value="C:DNA polymerase III complex"/>
    <property type="evidence" value="ECO:0007669"/>
    <property type="project" value="InterPro"/>
</dbReference>
<dbReference type="PANTHER" id="PTHR11669">
    <property type="entry name" value="REPLICATION FACTOR C / DNA POLYMERASE III GAMMA-TAU SUBUNIT"/>
    <property type="match status" value="1"/>
</dbReference>
<feature type="compositionally biased region" description="Low complexity" evidence="12">
    <location>
        <begin position="709"/>
        <end position="721"/>
    </location>
</feature>
<dbReference type="InterPro" id="IPR008921">
    <property type="entry name" value="DNA_pol3_clamp-load_cplx_C"/>
</dbReference>
<dbReference type="GO" id="GO:0006261">
    <property type="term" value="P:DNA-templated DNA replication"/>
    <property type="evidence" value="ECO:0007669"/>
    <property type="project" value="TreeGrafter"/>
</dbReference>
<evidence type="ECO:0000256" key="7">
    <source>
        <dbReference type="ARBA" id="ARBA00022741"/>
    </source>
</evidence>
<dbReference type="SUPFAM" id="SSF52540">
    <property type="entry name" value="P-loop containing nucleoside triphosphate hydrolases"/>
    <property type="match status" value="1"/>
</dbReference>
<feature type="region of interest" description="Disordered" evidence="12">
    <location>
        <begin position="646"/>
        <end position="828"/>
    </location>
</feature>
<feature type="region of interest" description="Disordered" evidence="12">
    <location>
        <begin position="437"/>
        <end position="562"/>
    </location>
</feature>
<keyword evidence="9" id="KW-0067">ATP-binding</keyword>
<evidence type="ECO:0000313" key="15">
    <source>
        <dbReference type="Proteomes" id="UP000317046"/>
    </source>
</evidence>
<keyword evidence="8" id="KW-0862">Zinc</keyword>
<dbReference type="InterPro" id="IPR022754">
    <property type="entry name" value="DNA_pol_III_gamma-3"/>
</dbReference>
<dbReference type="InterPro" id="IPR003593">
    <property type="entry name" value="AAA+_ATPase"/>
</dbReference>
<dbReference type="Pfam" id="PF13177">
    <property type="entry name" value="DNA_pol3_delta2"/>
    <property type="match status" value="1"/>
</dbReference>
<dbReference type="RefSeq" id="WP_141371951.1">
    <property type="nucleotide sequence ID" value="NZ_BJLR01000007.1"/>
</dbReference>
<evidence type="ECO:0000256" key="8">
    <source>
        <dbReference type="ARBA" id="ARBA00022833"/>
    </source>
</evidence>
<evidence type="ECO:0000256" key="6">
    <source>
        <dbReference type="ARBA" id="ARBA00022723"/>
    </source>
</evidence>
<dbReference type="GO" id="GO:0003677">
    <property type="term" value="F:DNA binding"/>
    <property type="evidence" value="ECO:0007669"/>
    <property type="project" value="InterPro"/>
</dbReference>
<evidence type="ECO:0000313" key="14">
    <source>
        <dbReference type="EMBL" id="GEA86619.1"/>
    </source>
</evidence>
<evidence type="ECO:0000256" key="12">
    <source>
        <dbReference type="SAM" id="MobiDB-lite"/>
    </source>
</evidence>
<dbReference type="InterPro" id="IPR045085">
    <property type="entry name" value="HLD_clamp_pol_III_gamma_tau"/>
</dbReference>
<proteinExistence type="inferred from homology"/>
<evidence type="ECO:0000256" key="9">
    <source>
        <dbReference type="ARBA" id="ARBA00022840"/>
    </source>
</evidence>
<dbReference type="SUPFAM" id="SSF48019">
    <property type="entry name" value="post-AAA+ oligomerization domain-like"/>
    <property type="match status" value="1"/>
</dbReference>
<dbReference type="NCBIfam" id="NF005846">
    <property type="entry name" value="PRK07764.1-6"/>
    <property type="match status" value="1"/>
</dbReference>
<evidence type="ECO:0000256" key="3">
    <source>
        <dbReference type="ARBA" id="ARBA00022679"/>
    </source>
</evidence>
<keyword evidence="3" id="KW-0808">Transferase</keyword>
<keyword evidence="7" id="KW-0547">Nucleotide-binding</keyword>
<sequence length="852" mass="86316">MTTALYRRYRPETFAEVVGQDHVTAPLRQALRTGQVNHAYLFSGPRGCGKTTSARILARCLNCAEGPTDTPCGVCESCVELARGGPGSLDVVEIDAASHGGVDDARDLRERATFAPARDRYKIFILDEAHMVSPQGFNALLKIVEEPPPHIKFIFATTEPDKVIGTIRSRTHHYPFRLIPPDVLVTYLEQLCATEGVTVGAGVLPLVVRAGAGSARDTLSVLDQLVAGSGPGGIDYEGAVALLGYTHASLLDDLVDAVAARDGASAFRVVERVISTGHEPRRFVEDLLERLRDLIVIAASGEAAGAALRDLPSDQLARMRAQAAHLGAAELSRSADLANAALSEMTGATSPRLHLELLMARLLLPAVDDSLSGLGARLDRLERGLPAGGAGSAAAAPAVPALAGASTSAPVAPTLSPPSLTPPPLAPAVVASPAPAAPADAVPAVPPAPVPPTTADPQRSARQPEPAAPPAPEPDDAVEPEQSTSREVPDARPAPTPSAAPERPTAAAPERATTAAPERPAADRPTPAPAAPTLDRGAGAAVEGPAVAAPPPAAAGAGQDTEMLRRRWPEVLDTLNRLKKATWVLVSQNAQVADLDASMLRLAFTAPGIATAFRGGQHAEMVQRAVRETLGFDVRVEPVLHEPGAAGGAGAGAAGAPGGSGPGGATASAGAGGPGRGPTMSAAEAAASWDTPARPATPAPVPAAPPASPAGRRPAVGGPAPYDDDPGVPEPPHDLADGDPYAGIPIPPADDPYDDAPPARPSGSTPSARPGAGARGPGGAAPGGPAEPPVTARVAAERAYAASRGATRNAPVEDFPSPDDPDLATSGLTGAPLVAQLLGGTIIDEQTDDPMG</sequence>
<dbReference type="EC" id="2.7.7.7" evidence="2"/>
<name>A0A4Y3KQE0_9CELL</name>
<protein>
    <recommendedName>
        <fullName evidence="2">DNA-directed DNA polymerase</fullName>
        <ecNumber evidence="2">2.7.7.7</ecNumber>
    </recommendedName>
</protein>
<keyword evidence="15" id="KW-1185">Reference proteome</keyword>
<feature type="compositionally biased region" description="Pro residues" evidence="12">
    <location>
        <begin position="695"/>
        <end position="708"/>
    </location>
</feature>
<dbReference type="EMBL" id="BJLR01000007">
    <property type="protein sequence ID" value="GEA86619.1"/>
    <property type="molecule type" value="Genomic_DNA"/>
</dbReference>
<dbReference type="SMART" id="SM00382">
    <property type="entry name" value="AAA"/>
    <property type="match status" value="1"/>
</dbReference>
<reference evidence="14" key="1">
    <citation type="submission" date="2019-06" db="EMBL/GenBank/DDBJ databases">
        <title>Whole genome shotgun sequence of Cellulomonas cellasea NBRC 3753.</title>
        <authorList>
            <person name="Hosoyama A."/>
            <person name="Uohara A."/>
            <person name="Ohji S."/>
            <person name="Ichikawa N."/>
        </authorList>
    </citation>
    <scope>NUCLEOTIDE SEQUENCE [LARGE SCALE GENOMIC DNA]</scope>
    <source>
        <strain evidence="14">NBRC 3753</strain>
    </source>
</reference>
<dbReference type="CDD" id="cd18137">
    <property type="entry name" value="HLD_clamp_pol_III_gamma_tau"/>
    <property type="match status" value="1"/>
</dbReference>
<feature type="compositionally biased region" description="Pro residues" evidence="12">
    <location>
        <begin position="444"/>
        <end position="454"/>
    </location>
</feature>
<feature type="compositionally biased region" description="Gly residues" evidence="12">
    <location>
        <begin position="773"/>
        <end position="782"/>
    </location>
</feature>
<evidence type="ECO:0000256" key="1">
    <source>
        <dbReference type="ARBA" id="ARBA00006360"/>
    </source>
</evidence>
<dbReference type="InterPro" id="IPR027417">
    <property type="entry name" value="P-loop_NTPase"/>
</dbReference>
<dbReference type="Proteomes" id="UP000317046">
    <property type="component" value="Unassembled WGS sequence"/>
</dbReference>
<keyword evidence="5" id="KW-0235">DNA replication</keyword>
<evidence type="ECO:0000256" key="10">
    <source>
        <dbReference type="ARBA" id="ARBA00022932"/>
    </source>
</evidence>
<dbReference type="FunFam" id="3.40.50.300:FF:000014">
    <property type="entry name" value="DNA polymerase III subunit gamma/tau"/>
    <property type="match status" value="1"/>
</dbReference>
<comment type="similarity">
    <text evidence="1">Belongs to the DnaX/STICHEL family.</text>
</comment>
<keyword evidence="10" id="KW-0239">DNA-directed DNA polymerase</keyword>
<comment type="catalytic activity">
    <reaction evidence="11">
        <text>DNA(n) + a 2'-deoxyribonucleoside 5'-triphosphate = DNA(n+1) + diphosphate</text>
        <dbReference type="Rhea" id="RHEA:22508"/>
        <dbReference type="Rhea" id="RHEA-COMP:17339"/>
        <dbReference type="Rhea" id="RHEA-COMP:17340"/>
        <dbReference type="ChEBI" id="CHEBI:33019"/>
        <dbReference type="ChEBI" id="CHEBI:61560"/>
        <dbReference type="ChEBI" id="CHEBI:173112"/>
        <dbReference type="EC" id="2.7.7.7"/>
    </reaction>
</comment>
<dbReference type="NCBIfam" id="TIGR02397">
    <property type="entry name" value="dnaX_nterm"/>
    <property type="match status" value="1"/>
</dbReference>
<organism evidence="14 15">
    <name type="scientific">Cellulomonas cellasea</name>
    <dbReference type="NCBI Taxonomy" id="43670"/>
    <lineage>
        <taxon>Bacteria</taxon>
        <taxon>Bacillati</taxon>
        <taxon>Actinomycetota</taxon>
        <taxon>Actinomycetes</taxon>
        <taxon>Micrococcales</taxon>
        <taxon>Cellulomonadaceae</taxon>
        <taxon>Cellulomonas</taxon>
    </lineage>
</organism>
<keyword evidence="6" id="KW-0479">Metal-binding</keyword>
<accession>A0A4Y3KQE0</accession>